<dbReference type="SUPFAM" id="SSF53448">
    <property type="entry name" value="Nucleotide-diphospho-sugar transferases"/>
    <property type="match status" value="1"/>
</dbReference>
<dbReference type="Proteomes" id="UP000034090">
    <property type="component" value="Unassembled WGS sequence"/>
</dbReference>
<protein>
    <recommendedName>
        <fullName evidence="2">Glycosyltransferase 2-like domain-containing protein</fullName>
    </recommendedName>
</protein>
<evidence type="ECO:0000259" key="2">
    <source>
        <dbReference type="Pfam" id="PF00535"/>
    </source>
</evidence>
<organism evidence="3 4">
    <name type="scientific">Candidatus Woesebacteria bacterium GW2011_GWB1_43_14</name>
    <dbReference type="NCBI Taxonomy" id="1618578"/>
    <lineage>
        <taxon>Bacteria</taxon>
        <taxon>Candidatus Woeseibacteriota</taxon>
    </lineage>
</organism>
<dbReference type="AlphaFoldDB" id="A0A0G1GE40"/>
<proteinExistence type="predicted"/>
<evidence type="ECO:0000313" key="4">
    <source>
        <dbReference type="Proteomes" id="UP000034090"/>
    </source>
</evidence>
<dbReference type="Gene3D" id="3.90.550.10">
    <property type="entry name" value="Spore Coat Polysaccharide Biosynthesis Protein SpsA, Chain A"/>
    <property type="match status" value="1"/>
</dbReference>
<dbReference type="CDD" id="cd02511">
    <property type="entry name" value="Beta4Glucosyltransferase"/>
    <property type="match status" value="1"/>
</dbReference>
<accession>A0A0G1GE40</accession>
<dbReference type="Pfam" id="PF00535">
    <property type="entry name" value="Glycos_transf_2"/>
    <property type="match status" value="1"/>
</dbReference>
<evidence type="ECO:0000256" key="1">
    <source>
        <dbReference type="SAM" id="Phobius"/>
    </source>
</evidence>
<dbReference type="EMBL" id="LCFQ01000013">
    <property type="protein sequence ID" value="KKS97133.1"/>
    <property type="molecule type" value="Genomic_DNA"/>
</dbReference>
<name>A0A0G1GE40_9BACT</name>
<feature type="transmembrane region" description="Helical" evidence="1">
    <location>
        <begin position="221"/>
        <end position="241"/>
    </location>
</feature>
<dbReference type="InterPro" id="IPR029044">
    <property type="entry name" value="Nucleotide-diphossugar_trans"/>
</dbReference>
<feature type="domain" description="Glycosyltransferase 2-like" evidence="2">
    <location>
        <begin position="4"/>
        <end position="116"/>
    </location>
</feature>
<keyword evidence="1" id="KW-1133">Transmembrane helix</keyword>
<dbReference type="PANTHER" id="PTHR43630">
    <property type="entry name" value="POLY-BETA-1,6-N-ACETYL-D-GLUCOSAMINE SYNTHASE"/>
    <property type="match status" value="1"/>
</dbReference>
<dbReference type="STRING" id="1618578.UV74_C0013G0255"/>
<reference evidence="3 4" key="1">
    <citation type="journal article" date="2015" name="Nature">
        <title>rRNA introns, odd ribosomes, and small enigmatic genomes across a large radiation of phyla.</title>
        <authorList>
            <person name="Brown C.T."/>
            <person name="Hug L.A."/>
            <person name="Thomas B.C."/>
            <person name="Sharon I."/>
            <person name="Castelle C.J."/>
            <person name="Singh A."/>
            <person name="Wilkins M.J."/>
            <person name="Williams K.H."/>
            <person name="Banfield J.F."/>
        </authorList>
    </citation>
    <scope>NUCLEOTIDE SEQUENCE [LARGE SCALE GENOMIC DNA]</scope>
</reference>
<dbReference type="InterPro" id="IPR001173">
    <property type="entry name" value="Glyco_trans_2-like"/>
</dbReference>
<keyword evidence="1" id="KW-0812">Transmembrane</keyword>
<comment type="caution">
    <text evidence="3">The sequence shown here is derived from an EMBL/GenBank/DDBJ whole genome shotgun (WGS) entry which is preliminary data.</text>
</comment>
<sequence>MKTSVVILTKNEERNIKKCLKSVYFSEEIILIDDYSTDKTVSIARRNGAKIYKRHLYDDFSKQRNFGLKKAKNKWVLFLDADEVLSPELAKEIQSLGATDTQGYFLKRRDYFLNKKILGGESGGVWLLRLGRKSAGKWDRAVHEHWEINGKTQRLKNYLYHSPHPSFLSLISKINYYSDLHAIENEKEGKNPSLIKIIFFPMAKFIYNFVFRLGLRDGTHGFVLAVAMSFHSFLSWSSLYLDDQKK</sequence>
<evidence type="ECO:0000313" key="3">
    <source>
        <dbReference type="EMBL" id="KKS97133.1"/>
    </source>
</evidence>
<keyword evidence="1" id="KW-0472">Membrane</keyword>
<gene>
    <name evidence="3" type="ORF">UV74_C0013G0255</name>
</gene>
<dbReference type="PANTHER" id="PTHR43630:SF2">
    <property type="entry name" value="GLYCOSYLTRANSFERASE"/>
    <property type="match status" value="1"/>
</dbReference>